<gene>
    <name evidence="5" type="ORF">IEZ25_13520</name>
</gene>
<organism evidence="5 6">
    <name type="scientific">Nocardioides hwasunensis</name>
    <dbReference type="NCBI Taxonomy" id="397258"/>
    <lineage>
        <taxon>Bacteria</taxon>
        <taxon>Bacillati</taxon>
        <taxon>Actinomycetota</taxon>
        <taxon>Actinomycetes</taxon>
        <taxon>Propionibacteriales</taxon>
        <taxon>Nocardioidaceae</taxon>
        <taxon>Nocardioides</taxon>
    </lineage>
</organism>
<evidence type="ECO:0000256" key="2">
    <source>
        <dbReference type="ARBA" id="ARBA00022827"/>
    </source>
</evidence>
<keyword evidence="3" id="KW-0521">NADP</keyword>
<keyword evidence="6" id="KW-1185">Reference proteome</keyword>
<keyword evidence="4" id="KW-0560">Oxidoreductase</keyword>
<proteinExistence type="predicted"/>
<keyword evidence="2" id="KW-0274">FAD</keyword>
<reference evidence="5 6" key="1">
    <citation type="submission" date="2020-09" db="EMBL/GenBank/DDBJ databases">
        <title>novel species in genus Nocardioides.</title>
        <authorList>
            <person name="Zhang G."/>
        </authorList>
    </citation>
    <scope>NUCLEOTIDE SEQUENCE [LARGE SCALE GENOMIC DNA]</scope>
    <source>
        <strain evidence="5 6">19197</strain>
    </source>
</reference>
<evidence type="ECO:0000256" key="4">
    <source>
        <dbReference type="ARBA" id="ARBA00023002"/>
    </source>
</evidence>
<evidence type="ECO:0000313" key="5">
    <source>
        <dbReference type="EMBL" id="MBD3915637.1"/>
    </source>
</evidence>
<dbReference type="PANTHER" id="PTHR43098">
    <property type="entry name" value="L-ORNITHINE N(5)-MONOOXYGENASE-RELATED"/>
    <property type="match status" value="1"/>
</dbReference>
<evidence type="ECO:0000256" key="1">
    <source>
        <dbReference type="ARBA" id="ARBA00022630"/>
    </source>
</evidence>
<evidence type="ECO:0000313" key="6">
    <source>
        <dbReference type="Proteomes" id="UP000649289"/>
    </source>
</evidence>
<keyword evidence="1" id="KW-0285">Flavoprotein</keyword>
<dbReference type="Pfam" id="PF13738">
    <property type="entry name" value="Pyr_redox_3"/>
    <property type="match status" value="1"/>
</dbReference>
<dbReference type="Proteomes" id="UP000649289">
    <property type="component" value="Unassembled WGS sequence"/>
</dbReference>
<dbReference type="Gene3D" id="3.50.50.60">
    <property type="entry name" value="FAD/NAD(P)-binding domain"/>
    <property type="match status" value="2"/>
</dbReference>
<dbReference type="PANTHER" id="PTHR43098:SF5">
    <property type="entry name" value="DUAL-FUNCTIONAL MONOOXYGENASE_METHYLTRANSFERASE PSOF"/>
    <property type="match status" value="1"/>
</dbReference>
<sequence>MTEPAGSRASEVDYLIIGAGVCGLYQLHQLLELGADVRVVDANSGLGGTWFMNRYPGCRFDSESYTYQYSFSPELLQEWSWKEKFSPQPETLSYLEHVAERFDLERHITFEARVASATWSEDEWRWHVGFEDGTVIRARFVLCAMGLLSVPTYPRVAGRGSFRGLETHTFDWPEDYDVTGKRVAVIGTGASGVQVITDVADKVESMVVLQRDANWCSPLGNAPISEDEMADLRSRYDEIFAWCRDTPAGFIHRPDRVLSTDVSREERLRHWEDLYANGQGASLYMGNYRDCIMEWGPNQELSEFVASKIRQRVADPEVAEMLIPKDHGFGTKRVAGESGFYEVFNQDNVELVDLMAHPILEITETGVRLDAGDGQVRDLELDVICYATGFDAVTGPFDRIDVTGVDGLKLKDHWRDGPLTTLGVQVSGFPNMFVLVGPQSGSATANFPRGIEDVVNWMTQTAAYIDEHRIGRFEGRPEAELQWLEHVREVNSLLLLSKTRSWFNGHNINLDRDESPRVMVYLGGAPRYRKILAEEAEQGYPSFVLSPVDELAAAGVSS</sequence>
<dbReference type="EMBL" id="JACXYY010000005">
    <property type="protein sequence ID" value="MBD3915637.1"/>
    <property type="molecule type" value="Genomic_DNA"/>
</dbReference>
<dbReference type="RefSeq" id="WP_191199963.1">
    <property type="nucleotide sequence ID" value="NZ_BAAAPA010000007.1"/>
</dbReference>
<evidence type="ECO:0000256" key="3">
    <source>
        <dbReference type="ARBA" id="ARBA00022857"/>
    </source>
</evidence>
<dbReference type="SUPFAM" id="SSF51905">
    <property type="entry name" value="FAD/NAD(P)-binding domain"/>
    <property type="match status" value="2"/>
</dbReference>
<name>A0ABR8MLH9_9ACTN</name>
<dbReference type="InterPro" id="IPR036188">
    <property type="entry name" value="FAD/NAD-bd_sf"/>
</dbReference>
<dbReference type="InterPro" id="IPR050775">
    <property type="entry name" value="FAD-binding_Monooxygenases"/>
</dbReference>
<accession>A0ABR8MLH9</accession>
<protein>
    <submittedName>
        <fullName evidence="5">NAD(P)/FAD-dependent oxidoreductase</fullName>
    </submittedName>
</protein>
<comment type="caution">
    <text evidence="5">The sequence shown here is derived from an EMBL/GenBank/DDBJ whole genome shotgun (WGS) entry which is preliminary data.</text>
</comment>